<evidence type="ECO:0000256" key="2">
    <source>
        <dbReference type="SAM" id="Phobius"/>
    </source>
</evidence>
<feature type="region of interest" description="Disordered" evidence="1">
    <location>
        <begin position="25"/>
        <end position="44"/>
    </location>
</feature>
<proteinExistence type="predicted"/>
<keyword evidence="2" id="KW-0472">Membrane</keyword>
<feature type="non-terminal residue" evidence="3">
    <location>
        <position position="1"/>
    </location>
</feature>
<gene>
    <name evidence="3" type="ORF">AABB24_012512</name>
</gene>
<sequence length="177" mass="19878">ILFISSSQTSAASALLLFSDNAGEAERSHQRNQPERELSSPLRLSSSSLPSLFLLFRPAATGEQDQQPPANRTSNSSRLHWRENSNQQHLRPARAPSNQQQQAPTLADTALASEQQLRQVTSGESTKYFDNLSQDFELKFKTHEEFAWVGIYLGGAYFNFFLTYVFILNVGLFGFCN</sequence>
<comment type="caution">
    <text evidence="3">The sequence shown here is derived from an EMBL/GenBank/DDBJ whole genome shotgun (WGS) entry which is preliminary data.</text>
</comment>
<dbReference type="EMBL" id="JBJKTR010000007">
    <property type="protein sequence ID" value="KAL3363255.1"/>
    <property type="molecule type" value="Genomic_DNA"/>
</dbReference>
<feature type="compositionally biased region" description="Polar residues" evidence="1">
    <location>
        <begin position="63"/>
        <end position="89"/>
    </location>
</feature>
<name>A0ABD2U4C9_9SOLN</name>
<keyword evidence="2" id="KW-1133">Transmembrane helix</keyword>
<keyword evidence="2" id="KW-0812">Transmembrane</keyword>
<reference evidence="3 4" key="1">
    <citation type="submission" date="2024-05" db="EMBL/GenBank/DDBJ databases">
        <title>De novo assembly of an allotetraploid wild potato.</title>
        <authorList>
            <person name="Hosaka A.J."/>
        </authorList>
    </citation>
    <scope>NUCLEOTIDE SEQUENCE [LARGE SCALE GENOMIC DNA]</scope>
    <source>
        <tissue evidence="3">Young leaves</tissue>
    </source>
</reference>
<feature type="transmembrane region" description="Helical" evidence="2">
    <location>
        <begin position="146"/>
        <end position="167"/>
    </location>
</feature>
<dbReference type="AlphaFoldDB" id="A0ABD2U4C9"/>
<evidence type="ECO:0000313" key="4">
    <source>
        <dbReference type="Proteomes" id="UP001627284"/>
    </source>
</evidence>
<keyword evidence="4" id="KW-1185">Reference proteome</keyword>
<feature type="compositionally biased region" description="Basic and acidic residues" evidence="1">
    <location>
        <begin position="25"/>
        <end position="38"/>
    </location>
</feature>
<evidence type="ECO:0000256" key="1">
    <source>
        <dbReference type="SAM" id="MobiDB-lite"/>
    </source>
</evidence>
<accession>A0ABD2U4C9</accession>
<protein>
    <submittedName>
        <fullName evidence="3">Uncharacterized protein</fullName>
    </submittedName>
</protein>
<dbReference type="Proteomes" id="UP001627284">
    <property type="component" value="Unassembled WGS sequence"/>
</dbReference>
<feature type="region of interest" description="Disordered" evidence="1">
    <location>
        <begin position="60"/>
        <end position="105"/>
    </location>
</feature>
<evidence type="ECO:0000313" key="3">
    <source>
        <dbReference type="EMBL" id="KAL3363255.1"/>
    </source>
</evidence>
<organism evidence="3 4">
    <name type="scientific">Solanum stoloniferum</name>
    <dbReference type="NCBI Taxonomy" id="62892"/>
    <lineage>
        <taxon>Eukaryota</taxon>
        <taxon>Viridiplantae</taxon>
        <taxon>Streptophyta</taxon>
        <taxon>Embryophyta</taxon>
        <taxon>Tracheophyta</taxon>
        <taxon>Spermatophyta</taxon>
        <taxon>Magnoliopsida</taxon>
        <taxon>eudicotyledons</taxon>
        <taxon>Gunneridae</taxon>
        <taxon>Pentapetalae</taxon>
        <taxon>asterids</taxon>
        <taxon>lamiids</taxon>
        <taxon>Solanales</taxon>
        <taxon>Solanaceae</taxon>
        <taxon>Solanoideae</taxon>
        <taxon>Solaneae</taxon>
        <taxon>Solanum</taxon>
    </lineage>
</organism>